<dbReference type="STRING" id="338966.Ppro_1305"/>
<name>A1ANK5_PELPD</name>
<organism evidence="1 2">
    <name type="scientific">Pelobacter propionicus (strain DSM 2379 / NBRC 103807 / OttBd1)</name>
    <dbReference type="NCBI Taxonomy" id="338966"/>
    <lineage>
        <taxon>Bacteria</taxon>
        <taxon>Pseudomonadati</taxon>
        <taxon>Thermodesulfobacteriota</taxon>
        <taxon>Desulfuromonadia</taxon>
        <taxon>Desulfuromonadales</taxon>
        <taxon>Desulfuromonadaceae</taxon>
        <taxon>Pelobacter</taxon>
    </lineage>
</organism>
<keyword evidence="2" id="KW-1185">Reference proteome</keyword>
<reference evidence="1 2" key="1">
    <citation type="submission" date="2006-10" db="EMBL/GenBank/DDBJ databases">
        <title>Complete sequence of chromosome of Pelobacter propionicus DSM 2379.</title>
        <authorList>
            <consortium name="US DOE Joint Genome Institute"/>
            <person name="Copeland A."/>
            <person name="Lucas S."/>
            <person name="Lapidus A."/>
            <person name="Barry K."/>
            <person name="Detter J.C."/>
            <person name="Glavina del Rio T."/>
            <person name="Hammon N."/>
            <person name="Israni S."/>
            <person name="Dalin E."/>
            <person name="Tice H."/>
            <person name="Pitluck S."/>
            <person name="Saunders E."/>
            <person name="Brettin T."/>
            <person name="Bruce D."/>
            <person name="Han C."/>
            <person name="Tapia R."/>
            <person name="Schmutz J."/>
            <person name="Larimer F."/>
            <person name="Land M."/>
            <person name="Hauser L."/>
            <person name="Kyrpides N."/>
            <person name="Kim E."/>
            <person name="Lovley D."/>
            <person name="Richardson P."/>
        </authorList>
    </citation>
    <scope>NUCLEOTIDE SEQUENCE [LARGE SCALE GENOMIC DNA]</scope>
    <source>
        <strain evidence="2">DSM 2379 / NBRC 103807 / OttBd1</strain>
    </source>
</reference>
<gene>
    <name evidence="1" type="ordered locus">Ppro_1305</name>
</gene>
<evidence type="ECO:0000313" key="1">
    <source>
        <dbReference type="EMBL" id="ABK98925.1"/>
    </source>
</evidence>
<protein>
    <submittedName>
        <fullName evidence="1">Uncharacterized protein</fullName>
    </submittedName>
</protein>
<evidence type="ECO:0000313" key="2">
    <source>
        <dbReference type="Proteomes" id="UP000006732"/>
    </source>
</evidence>
<accession>A1ANK5</accession>
<dbReference type="HOGENOM" id="CLU_2480591_0_0_7"/>
<sequence>MAGNGAIHFSAGCACLPLLLRESDRLQICRDYASPPLLRPMFIRVVRDPATLDQIVSRVFIECFNLQVVREWYVFFGKPPLLLAGNS</sequence>
<dbReference type="Proteomes" id="UP000006732">
    <property type="component" value="Chromosome"/>
</dbReference>
<dbReference type="AlphaFoldDB" id="A1ANK5"/>
<proteinExistence type="predicted"/>
<dbReference type="KEGG" id="ppd:Ppro_1305"/>
<dbReference type="EMBL" id="CP000482">
    <property type="protein sequence ID" value="ABK98925.1"/>
    <property type="molecule type" value="Genomic_DNA"/>
</dbReference>